<feature type="compositionally biased region" description="Low complexity" evidence="1">
    <location>
        <begin position="58"/>
        <end position="67"/>
    </location>
</feature>
<accession>A0AAN8D5E3</accession>
<organism evidence="2 3">
    <name type="scientific">Champsocephalus esox</name>
    <name type="common">pike icefish</name>
    <dbReference type="NCBI Taxonomy" id="159716"/>
    <lineage>
        <taxon>Eukaryota</taxon>
        <taxon>Metazoa</taxon>
        <taxon>Chordata</taxon>
        <taxon>Craniata</taxon>
        <taxon>Vertebrata</taxon>
        <taxon>Euteleostomi</taxon>
        <taxon>Actinopterygii</taxon>
        <taxon>Neopterygii</taxon>
        <taxon>Teleostei</taxon>
        <taxon>Neoteleostei</taxon>
        <taxon>Acanthomorphata</taxon>
        <taxon>Eupercaria</taxon>
        <taxon>Perciformes</taxon>
        <taxon>Notothenioidei</taxon>
        <taxon>Channichthyidae</taxon>
        <taxon>Champsocephalus</taxon>
    </lineage>
</organism>
<proteinExistence type="predicted"/>
<gene>
    <name evidence="2" type="ORF">CesoFtcFv8_000465</name>
</gene>
<feature type="region of interest" description="Disordered" evidence="1">
    <location>
        <begin position="41"/>
        <end position="67"/>
    </location>
</feature>
<dbReference type="EMBL" id="JAULUE010002046">
    <property type="protein sequence ID" value="KAK5914815.1"/>
    <property type="molecule type" value="Genomic_DNA"/>
</dbReference>
<sequence>MKSLRNQSSLETPVSAHVEVSAWRCERLLSVYCSASPLPGCGPRGKHQSRSPTEEAFTSTPSWSSSSVTPLHARLAFHHFSLYANTR</sequence>
<reference evidence="2 3" key="1">
    <citation type="journal article" date="2023" name="Mol. Biol. Evol.">
        <title>Genomics of Secondarily Temperate Adaptation in the Only Non-Antarctic Icefish.</title>
        <authorList>
            <person name="Rivera-Colon A.G."/>
            <person name="Rayamajhi N."/>
            <person name="Minhas B.F."/>
            <person name="Madrigal G."/>
            <person name="Bilyk K.T."/>
            <person name="Yoon V."/>
            <person name="Hune M."/>
            <person name="Gregory S."/>
            <person name="Cheng C.H.C."/>
            <person name="Catchen J.M."/>
        </authorList>
    </citation>
    <scope>NUCLEOTIDE SEQUENCE [LARGE SCALE GENOMIC DNA]</scope>
    <source>
        <strain evidence="2">JC2023a</strain>
    </source>
</reference>
<name>A0AAN8D5E3_9TELE</name>
<protein>
    <submittedName>
        <fullName evidence="2">Uncharacterized protein</fullName>
    </submittedName>
</protein>
<evidence type="ECO:0000313" key="3">
    <source>
        <dbReference type="Proteomes" id="UP001335648"/>
    </source>
</evidence>
<keyword evidence="3" id="KW-1185">Reference proteome</keyword>
<evidence type="ECO:0000256" key="1">
    <source>
        <dbReference type="SAM" id="MobiDB-lite"/>
    </source>
</evidence>
<dbReference type="AlphaFoldDB" id="A0AAN8D5E3"/>
<evidence type="ECO:0000313" key="2">
    <source>
        <dbReference type="EMBL" id="KAK5914815.1"/>
    </source>
</evidence>
<dbReference type="Proteomes" id="UP001335648">
    <property type="component" value="Unassembled WGS sequence"/>
</dbReference>
<comment type="caution">
    <text evidence="2">The sequence shown here is derived from an EMBL/GenBank/DDBJ whole genome shotgun (WGS) entry which is preliminary data.</text>
</comment>